<proteinExistence type="predicted"/>
<sequence length="47" mass="5522">MTRNIAFFNRERLWQLTTKLRGRPSLQKIALFLGGMSETVRLIRTIS</sequence>
<reference evidence="2" key="1">
    <citation type="submission" date="2017-04" db="EMBL/GenBank/DDBJ databases">
        <title>Genome evolution of the luminous symbionts of deep sea anglerfish.</title>
        <authorList>
            <person name="Hendry T.A."/>
        </authorList>
    </citation>
    <scope>NUCLEOTIDE SEQUENCE [LARGE SCALE GENOMIC DNA]</scope>
</reference>
<accession>A0A291B6F3</accession>
<gene>
    <name evidence="1" type="ORF">BTN50_0034</name>
</gene>
<dbReference type="AlphaFoldDB" id="A0A291B6F3"/>
<evidence type="ECO:0000313" key="2">
    <source>
        <dbReference type="Proteomes" id="UP000218160"/>
    </source>
</evidence>
<organism evidence="1 2">
    <name type="scientific">Candidatus Enterovibrio altilux</name>
    <dbReference type="NCBI Taxonomy" id="1927128"/>
    <lineage>
        <taxon>Bacteria</taxon>
        <taxon>Pseudomonadati</taxon>
        <taxon>Pseudomonadota</taxon>
        <taxon>Gammaproteobacteria</taxon>
        <taxon>Vibrionales</taxon>
        <taxon>Vibrionaceae</taxon>
        <taxon>Enterovibrio</taxon>
    </lineage>
</organism>
<name>A0A291B6F3_9GAMM</name>
<dbReference type="Proteomes" id="UP000218160">
    <property type="component" value="Chromosome 1"/>
</dbReference>
<keyword evidence="2" id="KW-1185">Reference proteome</keyword>
<evidence type="ECO:0000313" key="1">
    <source>
        <dbReference type="EMBL" id="ATF08582.1"/>
    </source>
</evidence>
<dbReference type="KEGG" id="elux:BTN50_0034"/>
<dbReference type="EMBL" id="CP020660">
    <property type="protein sequence ID" value="ATF08582.1"/>
    <property type="molecule type" value="Genomic_DNA"/>
</dbReference>
<protein>
    <submittedName>
        <fullName evidence="1">Uncharacterized protein</fullName>
    </submittedName>
</protein>